<dbReference type="EMBL" id="CAJNYU010000217">
    <property type="protein sequence ID" value="CAF3341760.1"/>
    <property type="molecule type" value="Genomic_DNA"/>
</dbReference>
<reference evidence="1" key="1">
    <citation type="submission" date="2021-02" db="EMBL/GenBank/DDBJ databases">
        <authorList>
            <person name="Nowell W R."/>
        </authorList>
    </citation>
    <scope>NUCLEOTIDE SEQUENCE</scope>
</reference>
<dbReference type="EMBL" id="CAJOBQ010000637">
    <property type="protein sequence ID" value="CAF4394475.1"/>
    <property type="molecule type" value="Genomic_DNA"/>
</dbReference>
<gene>
    <name evidence="1" type="ORF">FME351_LOCUS3651</name>
    <name evidence="2" type="ORF">TSG867_LOCUS12523</name>
</gene>
<evidence type="ECO:0000313" key="2">
    <source>
        <dbReference type="EMBL" id="CAF4394475.1"/>
    </source>
</evidence>
<evidence type="ECO:0000313" key="1">
    <source>
        <dbReference type="EMBL" id="CAF3341760.1"/>
    </source>
</evidence>
<comment type="caution">
    <text evidence="1">The sequence shown here is derived from an EMBL/GenBank/DDBJ whole genome shotgun (WGS) entry which is preliminary data.</text>
</comment>
<sequence length="306" mass="34156">MDSLSTSPISNEIAITDETAITSDTSTLEDIAEKVHVVADKQAKERNLTASVILDRLPPIDICVFGRSGIAQIDHVTQSLTRATTTIGTLQFRFWDTKGFDRWLDIDFVHNLFNEMKEQDINPIFIIYCAAAGGRVDSDIVAGILKNFQEKAIPICYVITNIYGASTEQLQGQIDGGRYIMDAIFGPVSVSTGKLCYHYGQPPDSSDNGSLNKHGILIGVNSLEFSNIMGTMPILNIHELMDFLANNLNDEDFCKFVALTMSNRDFWDRVSDAVRSRVQKASDTMSKWKLKTISFFKRLFGLKNFS</sequence>
<protein>
    <submittedName>
        <fullName evidence="1">Uncharacterized protein</fullName>
    </submittedName>
</protein>
<organism evidence="1 3">
    <name type="scientific">Rotaria socialis</name>
    <dbReference type="NCBI Taxonomy" id="392032"/>
    <lineage>
        <taxon>Eukaryota</taxon>
        <taxon>Metazoa</taxon>
        <taxon>Spiralia</taxon>
        <taxon>Gnathifera</taxon>
        <taxon>Rotifera</taxon>
        <taxon>Eurotatoria</taxon>
        <taxon>Bdelloidea</taxon>
        <taxon>Philodinida</taxon>
        <taxon>Philodinidae</taxon>
        <taxon>Rotaria</taxon>
    </lineage>
</organism>
<dbReference type="AlphaFoldDB" id="A0A817VA28"/>
<name>A0A817VA28_9BILA</name>
<evidence type="ECO:0000313" key="3">
    <source>
        <dbReference type="Proteomes" id="UP000663869"/>
    </source>
</evidence>
<dbReference type="Proteomes" id="UP000663862">
    <property type="component" value="Unassembled WGS sequence"/>
</dbReference>
<dbReference type="Proteomes" id="UP000663869">
    <property type="component" value="Unassembled WGS sequence"/>
</dbReference>
<accession>A0A817VA28</accession>
<proteinExistence type="predicted"/>